<dbReference type="KEGG" id="cmic:caldi_31780"/>
<reference evidence="1" key="1">
    <citation type="submission" date="2022-03" db="EMBL/GenBank/DDBJ databases">
        <title>Complete genome sequence of Caldinitratiruptor microaerophilus.</title>
        <authorList>
            <person name="Mukaiyama R."/>
            <person name="Nishiyama T."/>
            <person name="Ueda K."/>
        </authorList>
    </citation>
    <scope>NUCLEOTIDE SEQUENCE</scope>
    <source>
        <strain evidence="1">JCM 16183</strain>
    </source>
</reference>
<evidence type="ECO:0000313" key="2">
    <source>
        <dbReference type="Proteomes" id="UP001163687"/>
    </source>
</evidence>
<dbReference type="AlphaFoldDB" id="A0AA35GA29"/>
<accession>A0AA35GA29</accession>
<organism evidence="1 2">
    <name type="scientific">Caldinitratiruptor microaerophilus</name>
    <dbReference type="NCBI Taxonomy" id="671077"/>
    <lineage>
        <taxon>Bacteria</taxon>
        <taxon>Bacillati</taxon>
        <taxon>Bacillota</taxon>
        <taxon>Clostridia</taxon>
        <taxon>Eubacteriales</taxon>
        <taxon>Symbiobacteriaceae</taxon>
        <taxon>Caldinitratiruptor</taxon>
    </lineage>
</organism>
<proteinExistence type="predicted"/>
<evidence type="ECO:0000313" key="1">
    <source>
        <dbReference type="EMBL" id="BDG62088.1"/>
    </source>
</evidence>
<protein>
    <submittedName>
        <fullName evidence="1">Uncharacterized protein</fullName>
    </submittedName>
</protein>
<name>A0AA35GA29_9FIRM</name>
<keyword evidence="2" id="KW-1185">Reference proteome</keyword>
<dbReference type="EMBL" id="AP025628">
    <property type="protein sequence ID" value="BDG62088.1"/>
    <property type="molecule type" value="Genomic_DNA"/>
</dbReference>
<dbReference type="Proteomes" id="UP001163687">
    <property type="component" value="Chromosome"/>
</dbReference>
<sequence>MGDRRLRPEARYLYMVLLRHCSPGVWQCRLSLPDLLVHTGFGSTNTVRSHLARLEREGWLSIKKARSHRPTLYALHTPHGPVSAELTVAVPASLITLPPLSPGAKCLYAALLARREPGTRKCAARQLEVLRWSGLGSDNTLRGQLERLQQAGWLQVHRNPGASGSTYELLDPHRAAREAELERVKLRLGREAFKGEAVMKELLNVRVADNRFQDNARPGFLVNPLTGERLELDRYYLAGVALEFNGRQHYGPTGAFPDPGEARQQRLRDLVKDALARQYGVHLVVVHPEDLTFERLAEKLKGLLPLRELRKEDPVVGYLDKVSKAYVRKATRGEPGDVSPAPLRP</sequence>
<gene>
    <name evidence="1" type="ORF">caldi_31780</name>
</gene>